<keyword evidence="3" id="KW-1185">Reference proteome</keyword>
<feature type="region of interest" description="Disordered" evidence="1">
    <location>
        <begin position="265"/>
        <end position="305"/>
    </location>
</feature>
<gene>
    <name evidence="2" type="ORF">FNF29_02380</name>
</gene>
<dbReference type="Proteomes" id="UP000323011">
    <property type="component" value="Unassembled WGS sequence"/>
</dbReference>
<organism evidence="2 3">
    <name type="scientific">Cafeteria roenbergensis</name>
    <name type="common">Marine flagellate</name>
    <dbReference type="NCBI Taxonomy" id="33653"/>
    <lineage>
        <taxon>Eukaryota</taxon>
        <taxon>Sar</taxon>
        <taxon>Stramenopiles</taxon>
        <taxon>Bigyra</taxon>
        <taxon>Opalozoa</taxon>
        <taxon>Bicosoecida</taxon>
        <taxon>Cafeteriaceae</taxon>
        <taxon>Cafeteria</taxon>
    </lineage>
</organism>
<reference evidence="2 3" key="1">
    <citation type="submission" date="2019-07" db="EMBL/GenBank/DDBJ databases">
        <title>Genomes of Cafeteria roenbergensis.</title>
        <authorList>
            <person name="Fischer M.G."/>
            <person name="Hackl T."/>
            <person name="Roman M."/>
        </authorList>
    </citation>
    <scope>NUCLEOTIDE SEQUENCE [LARGE SCALE GENOMIC DNA]</scope>
    <source>
        <strain evidence="2 3">BVI</strain>
    </source>
</reference>
<evidence type="ECO:0000313" key="3">
    <source>
        <dbReference type="Proteomes" id="UP000323011"/>
    </source>
</evidence>
<feature type="compositionally biased region" description="Basic and acidic residues" evidence="1">
    <location>
        <begin position="265"/>
        <end position="277"/>
    </location>
</feature>
<dbReference type="EMBL" id="VLTN01000011">
    <property type="protein sequence ID" value="KAA0154503.1"/>
    <property type="molecule type" value="Genomic_DNA"/>
</dbReference>
<sequence>MYGGFDGVTLFSDAWLGVVEGGGASGNRSGVATSVVWSILDATHGGSLRQYGAAAVALRAASASAQLTTSWLSGSAGNEAAVPAARRALFLTLGGLHHEHGAGDALDALDVDRRMWFAPAAQGQPPRGRMLPTVLELWPPGQDCSASGGAPCLATLGGMRQGGRSDSPAESGAVAVTLTGVGYSEGGMDEWVLVVIAGAAVLGALGNQAVGCVQRVAKAGGCFATARRCCRDASRCSCLGLLSSVAYAAVWLVGCTEMAESCKRRSKDARADRERGRRAAAAAARPRTLSGGADLDTALRRRGPA</sequence>
<comment type="caution">
    <text evidence="2">The sequence shown here is derived from an EMBL/GenBank/DDBJ whole genome shotgun (WGS) entry which is preliminary data.</text>
</comment>
<proteinExistence type="predicted"/>
<evidence type="ECO:0000313" key="2">
    <source>
        <dbReference type="EMBL" id="KAA0154503.1"/>
    </source>
</evidence>
<name>A0A5A8CN08_CAFRO</name>
<evidence type="ECO:0000256" key="1">
    <source>
        <dbReference type="SAM" id="MobiDB-lite"/>
    </source>
</evidence>
<dbReference type="AlphaFoldDB" id="A0A5A8CN08"/>
<protein>
    <submittedName>
        <fullName evidence="2">Uncharacterized protein</fullName>
    </submittedName>
</protein>
<accession>A0A5A8CN08</accession>